<comment type="similarity">
    <text evidence="2">Belongs to the bacterial solute-binding protein 9 family.</text>
</comment>
<feature type="signal peptide" evidence="10">
    <location>
        <begin position="1"/>
        <end position="21"/>
    </location>
</feature>
<evidence type="ECO:0000313" key="11">
    <source>
        <dbReference type="EMBL" id="ALC17302.1"/>
    </source>
</evidence>
<dbReference type="AlphaFoldDB" id="A0A0M4D263"/>
<dbReference type="InterPro" id="IPR006127">
    <property type="entry name" value="ZnuA-like"/>
</dbReference>
<dbReference type="PANTHER" id="PTHR42953">
    <property type="entry name" value="HIGH-AFFINITY ZINC UPTAKE SYSTEM PROTEIN ZNUA-RELATED"/>
    <property type="match status" value="1"/>
</dbReference>
<dbReference type="EMBL" id="CP010802">
    <property type="protein sequence ID" value="ALC17302.1"/>
    <property type="molecule type" value="Genomic_DNA"/>
</dbReference>
<evidence type="ECO:0000256" key="9">
    <source>
        <dbReference type="ARBA" id="ARBA00023157"/>
    </source>
</evidence>
<name>A0A0M4D263_9BACT</name>
<comment type="subcellular location">
    <subcellularLocation>
        <location evidence="1">Periplasm</location>
    </subcellularLocation>
</comment>
<protein>
    <submittedName>
        <fullName evidence="11">ABC-type Zn2+ transport system, periplasmic component/surface adhesin</fullName>
    </submittedName>
</protein>
<reference evidence="11 12" key="1">
    <citation type="submission" date="2015-07" db="EMBL/GenBank/DDBJ databases">
        <title>Isolation and Genomic Characterization of a Novel Halophilic Metal-Reducing Deltaproteobacterium from the Deep Subsurface.</title>
        <authorList>
            <person name="Badalamenti J.P."/>
            <person name="Summers Z.M."/>
            <person name="Gralnick J.A."/>
            <person name="Bond D.R."/>
        </authorList>
    </citation>
    <scope>NUCLEOTIDE SEQUENCE [LARGE SCALE GENOMIC DNA]</scope>
    <source>
        <strain evidence="11 12">WTL</strain>
    </source>
</reference>
<dbReference type="PANTHER" id="PTHR42953:SF3">
    <property type="entry name" value="HIGH-AFFINITY ZINC UPTAKE SYSTEM PROTEIN ZNUA"/>
    <property type="match status" value="1"/>
</dbReference>
<keyword evidence="8" id="KW-0406">Ion transport</keyword>
<evidence type="ECO:0000256" key="10">
    <source>
        <dbReference type="SAM" id="SignalP"/>
    </source>
</evidence>
<dbReference type="PATRIC" id="fig|1603606.3.peg.2760"/>
<evidence type="ECO:0000256" key="3">
    <source>
        <dbReference type="ARBA" id="ARBA00022448"/>
    </source>
</evidence>
<keyword evidence="6" id="KW-0574">Periplasm</keyword>
<keyword evidence="3" id="KW-0813">Transport</keyword>
<gene>
    <name evidence="11" type="ORF">DSOUD_2549</name>
</gene>
<dbReference type="GO" id="GO:0042597">
    <property type="term" value="C:periplasmic space"/>
    <property type="evidence" value="ECO:0007669"/>
    <property type="project" value="UniProtKB-SubCell"/>
</dbReference>
<dbReference type="CDD" id="cd01019">
    <property type="entry name" value="ZnuA"/>
    <property type="match status" value="1"/>
</dbReference>
<dbReference type="Gene3D" id="3.40.50.1980">
    <property type="entry name" value="Nitrogenase molybdenum iron protein domain"/>
    <property type="match status" value="2"/>
</dbReference>
<keyword evidence="5 10" id="KW-0732">Signal</keyword>
<keyword evidence="9" id="KW-1015">Disulfide bond</keyword>
<evidence type="ECO:0000256" key="1">
    <source>
        <dbReference type="ARBA" id="ARBA00004418"/>
    </source>
</evidence>
<evidence type="ECO:0000256" key="4">
    <source>
        <dbReference type="ARBA" id="ARBA00022723"/>
    </source>
</evidence>
<dbReference type="SUPFAM" id="SSF53807">
    <property type="entry name" value="Helical backbone' metal receptor"/>
    <property type="match status" value="1"/>
</dbReference>
<sequence length="315" mass="34170">MKKTPLIVLFLLLLAAPGISAWAEAPRVVVSLKPLHALVAGVMAGVGEPQLLIQGGGSPHGYTLRPSEARMLSEAQLVVWVGPGLETFLGKSLSTLAGKARLLELSRELKAEMLPVREGGFWETHPSEDEHGPGVAGGPGHDLHGERNQHLWLDPLLAKRIVARTTSALTDIDPVHAKEYQQNAARLQTRLDTLHAELKARLAPVKSIPYIVFHDAYQYFEAAYGLSAVGSVTLSVDRKPGARRIEEIREKIRELNARCVFSEPQFEPRLVATVIEGTGARTGILDPLGAALPSGEESYFQLMNDLADNLLAGLQ</sequence>
<dbReference type="STRING" id="1603606.DSOUD_2549"/>
<evidence type="ECO:0000256" key="8">
    <source>
        <dbReference type="ARBA" id="ARBA00023065"/>
    </source>
</evidence>
<dbReference type="KEGG" id="des:DSOUD_2549"/>
<evidence type="ECO:0000256" key="2">
    <source>
        <dbReference type="ARBA" id="ARBA00011028"/>
    </source>
</evidence>
<dbReference type="Pfam" id="PF01297">
    <property type="entry name" value="ZnuA"/>
    <property type="match status" value="1"/>
</dbReference>
<feature type="chain" id="PRO_5005791798" evidence="10">
    <location>
        <begin position="22"/>
        <end position="315"/>
    </location>
</feature>
<dbReference type="GO" id="GO:0006829">
    <property type="term" value="P:zinc ion transport"/>
    <property type="evidence" value="ECO:0007669"/>
    <property type="project" value="InterPro"/>
</dbReference>
<accession>A0A0M4D263</accession>
<organism evidence="11 12">
    <name type="scientific">Desulfuromonas soudanensis</name>
    <dbReference type="NCBI Taxonomy" id="1603606"/>
    <lineage>
        <taxon>Bacteria</taxon>
        <taxon>Pseudomonadati</taxon>
        <taxon>Thermodesulfobacteriota</taxon>
        <taxon>Desulfuromonadia</taxon>
        <taxon>Desulfuromonadales</taxon>
        <taxon>Desulfuromonadaceae</taxon>
        <taxon>Desulfuromonas</taxon>
    </lineage>
</organism>
<dbReference type="Proteomes" id="UP000057158">
    <property type="component" value="Chromosome"/>
</dbReference>
<dbReference type="OrthoDB" id="9810636at2"/>
<keyword evidence="7" id="KW-0862">Zinc</keyword>
<evidence type="ECO:0000256" key="5">
    <source>
        <dbReference type="ARBA" id="ARBA00022729"/>
    </source>
</evidence>
<keyword evidence="4" id="KW-0479">Metal-binding</keyword>
<evidence type="ECO:0000313" key="12">
    <source>
        <dbReference type="Proteomes" id="UP000057158"/>
    </source>
</evidence>
<dbReference type="RefSeq" id="WP_053551323.1">
    <property type="nucleotide sequence ID" value="NZ_CP010802.1"/>
</dbReference>
<keyword evidence="12" id="KW-1185">Reference proteome</keyword>
<proteinExistence type="inferred from homology"/>
<dbReference type="GO" id="GO:0046872">
    <property type="term" value="F:metal ion binding"/>
    <property type="evidence" value="ECO:0007669"/>
    <property type="project" value="UniProtKB-KW"/>
</dbReference>
<dbReference type="InterPro" id="IPR035520">
    <property type="entry name" value="ZnuA"/>
</dbReference>
<dbReference type="InterPro" id="IPR050492">
    <property type="entry name" value="Bact_metal-bind_prot9"/>
</dbReference>
<evidence type="ECO:0000256" key="6">
    <source>
        <dbReference type="ARBA" id="ARBA00022764"/>
    </source>
</evidence>
<evidence type="ECO:0000256" key="7">
    <source>
        <dbReference type="ARBA" id="ARBA00022833"/>
    </source>
</evidence>